<feature type="transmembrane region" description="Helical" evidence="1">
    <location>
        <begin position="73"/>
        <end position="95"/>
    </location>
</feature>
<accession>A0A3N3DVP7</accession>
<dbReference type="AlphaFoldDB" id="A0A3N3DVP7"/>
<keyword evidence="1" id="KW-1133">Transmembrane helix</keyword>
<keyword evidence="1" id="KW-0812">Transmembrane</keyword>
<evidence type="ECO:0000313" key="2">
    <source>
        <dbReference type="EMBL" id="ROV58567.1"/>
    </source>
</evidence>
<reference evidence="2 3" key="1">
    <citation type="submission" date="2018-11" db="EMBL/GenBank/DDBJ databases">
        <title>Vibrio ponticus strain CAIM 1751 pathogenic for the snapper Lutjanus guttatus.</title>
        <authorList>
            <person name="Soto-Rodriguez S."/>
            <person name="Lozano-Olvera R."/>
            <person name="Gomez-Gil B."/>
        </authorList>
    </citation>
    <scope>NUCLEOTIDE SEQUENCE [LARGE SCALE GENOMIC DNA]</scope>
    <source>
        <strain evidence="2 3">CAIM 1751</strain>
    </source>
</reference>
<evidence type="ECO:0000313" key="3">
    <source>
        <dbReference type="Proteomes" id="UP000278792"/>
    </source>
</evidence>
<comment type="caution">
    <text evidence="2">The sequence shown here is derived from an EMBL/GenBank/DDBJ whole genome shotgun (WGS) entry which is preliminary data.</text>
</comment>
<organism evidence="2 3">
    <name type="scientific">Vibrio ponticus</name>
    <dbReference type="NCBI Taxonomy" id="265668"/>
    <lineage>
        <taxon>Bacteria</taxon>
        <taxon>Pseudomonadati</taxon>
        <taxon>Pseudomonadota</taxon>
        <taxon>Gammaproteobacteria</taxon>
        <taxon>Vibrionales</taxon>
        <taxon>Vibrionaceae</taxon>
        <taxon>Vibrio</taxon>
    </lineage>
</organism>
<name>A0A3N3DVP7_9VIBR</name>
<sequence length="168" mass="19214">MFNNIEILVETSSIDVNFSDSFLLTEVDQSIKTLKLKVNRLKRRTKTINALTLALGALITVTLGLTVDGYEEVQRNVALCLGALLTAVNGWGVIFDYKMLWIRQKSTLLNLYQLKNDIKFARSLGSLSIKDHTELFERYQSIWEENGSEWRNLHRTIKQPTHPTNTGE</sequence>
<gene>
    <name evidence="2" type="ORF">EGH82_17835</name>
</gene>
<dbReference type="EMBL" id="RKIK01000072">
    <property type="protein sequence ID" value="ROV58567.1"/>
    <property type="molecule type" value="Genomic_DNA"/>
</dbReference>
<dbReference type="Proteomes" id="UP000278792">
    <property type="component" value="Unassembled WGS sequence"/>
</dbReference>
<feature type="transmembrane region" description="Helical" evidence="1">
    <location>
        <begin position="47"/>
        <end position="67"/>
    </location>
</feature>
<keyword evidence="1" id="KW-0472">Membrane</keyword>
<proteinExistence type="predicted"/>
<dbReference type="NCBIfam" id="NF033634">
    <property type="entry name" value="SLATT_1"/>
    <property type="match status" value="1"/>
</dbReference>
<protein>
    <submittedName>
        <fullName evidence="2">SLATT domain-containing protein</fullName>
    </submittedName>
</protein>
<evidence type="ECO:0000256" key="1">
    <source>
        <dbReference type="SAM" id="Phobius"/>
    </source>
</evidence>